<sequence>MEDHAVQSVIDNFIWNLSEKDLEVLQTDLSYQFSKRELCQMLTAIADSAFTTAAELLPKLSEMTATDPSDIMHLRRAPPPSSTEDVDEESSADTDLFAVDKLQFSYPLERYFGITEDQILADCGSDDTFRQLFNSDVAGVIVEEVVRKVNSVMVNNVHKLFFDSHPVLVYFTPNGSCSNIGQMLITRVLEKCNFFQRVLSWPKAVIAIGTSLEAILKRVPETSKQGSRQQMMEAVLRNLLEYIIDDFVEACPQKPRRSNTESVPHLKPIFECYEGRLALVLQEEDQPSCSNGPSMTPLLNPLMMALYQSKFSGQLSSQENTSAVSDRLHQLLGELMNCLFRRDAMTQQKLTESARDFMHRLVKELVQRLFLSSTFPCPSTLTVNNPVMPCNLKKEDCGLTAVDLLTDLVLRHVENIQLEKFSVKDEVEAETEFKEVSVQEDPPKLTFREKAKMLKSNILQKLKKPKKKNEKNKGAEGEREEKAPKPKTKSSFFCKLKKVSKTSPICTHKRCQNNLLSSHPVPVLLNTVGSYTKQQQPVVFIPQSARISQ</sequence>
<dbReference type="Proteomes" id="UP000316079">
    <property type="component" value="Unassembled WGS sequence"/>
</dbReference>
<feature type="region of interest" description="Disordered" evidence="1">
    <location>
        <begin position="71"/>
        <end position="91"/>
    </location>
</feature>
<comment type="caution">
    <text evidence="2">The sequence shown here is derived from an EMBL/GenBank/DDBJ whole genome shotgun (WGS) entry which is preliminary data.</text>
</comment>
<reference evidence="2 3" key="1">
    <citation type="journal article" date="2019" name="Sci. Data">
        <title>Hybrid genome assembly and annotation of Danionella translucida.</title>
        <authorList>
            <person name="Kadobianskyi M."/>
            <person name="Schulze L."/>
            <person name="Schuelke M."/>
            <person name="Judkewitz B."/>
        </authorList>
    </citation>
    <scope>NUCLEOTIDE SEQUENCE [LARGE SCALE GENOMIC DNA]</scope>
    <source>
        <strain evidence="2 3">Bolton</strain>
    </source>
</reference>
<gene>
    <name evidence="2" type="ORF">DNTS_003953</name>
</gene>
<feature type="region of interest" description="Disordered" evidence="1">
    <location>
        <begin position="458"/>
        <end position="486"/>
    </location>
</feature>
<evidence type="ECO:0000313" key="3">
    <source>
        <dbReference type="Proteomes" id="UP000316079"/>
    </source>
</evidence>
<name>A0A553Q1E1_9TELE</name>
<keyword evidence="3" id="KW-1185">Reference proteome</keyword>
<organism evidence="2 3">
    <name type="scientific">Danionella cerebrum</name>
    <dbReference type="NCBI Taxonomy" id="2873325"/>
    <lineage>
        <taxon>Eukaryota</taxon>
        <taxon>Metazoa</taxon>
        <taxon>Chordata</taxon>
        <taxon>Craniata</taxon>
        <taxon>Vertebrata</taxon>
        <taxon>Euteleostomi</taxon>
        <taxon>Actinopterygii</taxon>
        <taxon>Neopterygii</taxon>
        <taxon>Teleostei</taxon>
        <taxon>Ostariophysi</taxon>
        <taxon>Cypriniformes</taxon>
        <taxon>Danionidae</taxon>
        <taxon>Danioninae</taxon>
        <taxon>Danionella</taxon>
    </lineage>
</organism>
<feature type="compositionally biased region" description="Basic and acidic residues" evidence="1">
    <location>
        <begin position="471"/>
        <end position="484"/>
    </location>
</feature>
<feature type="compositionally biased region" description="Basic residues" evidence="1">
    <location>
        <begin position="461"/>
        <end position="470"/>
    </location>
</feature>
<dbReference type="AlphaFoldDB" id="A0A553Q1E1"/>
<protein>
    <submittedName>
        <fullName evidence="2">Uncharacterized protein</fullName>
    </submittedName>
</protein>
<evidence type="ECO:0000313" key="2">
    <source>
        <dbReference type="EMBL" id="TRY83738.1"/>
    </source>
</evidence>
<proteinExistence type="predicted"/>
<evidence type="ECO:0000256" key="1">
    <source>
        <dbReference type="SAM" id="MobiDB-lite"/>
    </source>
</evidence>
<accession>A0A553Q1E1</accession>
<dbReference type="OrthoDB" id="8819180at2759"/>
<dbReference type="EMBL" id="SRMA01026457">
    <property type="protein sequence ID" value="TRY83738.1"/>
    <property type="molecule type" value="Genomic_DNA"/>
</dbReference>